<dbReference type="SUPFAM" id="SSF56219">
    <property type="entry name" value="DNase I-like"/>
    <property type="match status" value="1"/>
</dbReference>
<evidence type="ECO:0000313" key="2">
    <source>
        <dbReference type="Proteomes" id="UP001152795"/>
    </source>
</evidence>
<proteinExistence type="predicted"/>
<accession>A0A7D9I038</accession>
<dbReference type="Gene3D" id="3.60.10.10">
    <property type="entry name" value="Endonuclease/exonuclease/phosphatase"/>
    <property type="match status" value="1"/>
</dbReference>
<evidence type="ECO:0000313" key="1">
    <source>
        <dbReference type="EMBL" id="CAB3993313.1"/>
    </source>
</evidence>
<sequence>MYYAVRTQVTRRGKQTRVSAAELRSFEYSEWNIIAGSRRIRVVVVYRIPYSDIHPVSTTIFFDEFAKFLESAVLCTDQLLITGDFNIHVAVTDDDDAVKLQELLESTGLQQHVNVPTHIRGHTLDLIITRRSENMVTSPPRTDCIFSDHMPVHCNLLVNKPRLKKTHISCRKVKSINVDALCNDLSNLDPCKNMLSMELNDTLSSSLDRHAPVNHKTVVKRPTVHTKE</sequence>
<dbReference type="OrthoDB" id="5988266at2759"/>
<dbReference type="PANTHER" id="PTHR46670">
    <property type="entry name" value="ENDO/EXONUCLEASE/PHOSPHATASE DOMAIN-CONTAINING PROTEIN"/>
    <property type="match status" value="1"/>
</dbReference>
<dbReference type="GO" id="GO:0003824">
    <property type="term" value="F:catalytic activity"/>
    <property type="evidence" value="ECO:0007669"/>
    <property type="project" value="InterPro"/>
</dbReference>
<dbReference type="Pfam" id="PF14529">
    <property type="entry name" value="Exo_endo_phos_2"/>
    <property type="match status" value="1"/>
</dbReference>
<comment type="caution">
    <text evidence="1">The sequence shown here is derived from an EMBL/GenBank/DDBJ whole genome shotgun (WGS) entry which is preliminary data.</text>
</comment>
<protein>
    <submittedName>
        <fullName evidence="1">Uncharacterized protein</fullName>
    </submittedName>
</protein>
<name>A0A7D9I038_PARCT</name>
<keyword evidence="2" id="KW-1185">Reference proteome</keyword>
<dbReference type="PANTHER" id="PTHR46670:SF3">
    <property type="entry name" value="ENDONUCLEASE_EXONUCLEASE_PHOSPHATASE DOMAIN-CONTAINING PROTEIN"/>
    <property type="match status" value="1"/>
</dbReference>
<dbReference type="AlphaFoldDB" id="A0A7D9I038"/>
<organism evidence="1 2">
    <name type="scientific">Paramuricea clavata</name>
    <name type="common">Red gorgonian</name>
    <name type="synonym">Violescent sea-whip</name>
    <dbReference type="NCBI Taxonomy" id="317549"/>
    <lineage>
        <taxon>Eukaryota</taxon>
        <taxon>Metazoa</taxon>
        <taxon>Cnidaria</taxon>
        <taxon>Anthozoa</taxon>
        <taxon>Octocorallia</taxon>
        <taxon>Malacalcyonacea</taxon>
        <taxon>Plexauridae</taxon>
        <taxon>Paramuricea</taxon>
    </lineage>
</organism>
<reference evidence="1" key="1">
    <citation type="submission" date="2020-04" db="EMBL/GenBank/DDBJ databases">
        <authorList>
            <person name="Alioto T."/>
            <person name="Alioto T."/>
            <person name="Gomez Garrido J."/>
        </authorList>
    </citation>
    <scope>NUCLEOTIDE SEQUENCE</scope>
    <source>
        <strain evidence="1">A484AB</strain>
    </source>
</reference>
<dbReference type="InterPro" id="IPR005135">
    <property type="entry name" value="Endo/exonuclease/phosphatase"/>
</dbReference>
<dbReference type="InterPro" id="IPR036691">
    <property type="entry name" value="Endo/exonu/phosph_ase_sf"/>
</dbReference>
<dbReference type="EMBL" id="CACRXK020002233">
    <property type="protein sequence ID" value="CAB3993313.1"/>
    <property type="molecule type" value="Genomic_DNA"/>
</dbReference>
<dbReference type="Proteomes" id="UP001152795">
    <property type="component" value="Unassembled WGS sequence"/>
</dbReference>
<gene>
    <name evidence="1" type="ORF">PACLA_8A041866</name>
</gene>